<dbReference type="PATRIC" id="fig|82380.11.peg.928"/>
<dbReference type="RefSeq" id="WP_045278311.1">
    <property type="nucleotide sequence ID" value="NZ_JYIW01000019.1"/>
</dbReference>
<protein>
    <recommendedName>
        <fullName evidence="3">SEC-C motif-containing protein</fullName>
    </recommendedName>
</protein>
<accession>A0A0F0LG38</accession>
<dbReference type="Proteomes" id="UP000033640">
    <property type="component" value="Unassembled WGS sequence"/>
</dbReference>
<comment type="caution">
    <text evidence="1">The sequence shown here is derived from an EMBL/GenBank/DDBJ whole genome shotgun (WGS) entry which is preliminary data.</text>
</comment>
<proteinExistence type="predicted"/>
<evidence type="ECO:0008006" key="3">
    <source>
        <dbReference type="Google" id="ProtNLM"/>
    </source>
</evidence>
<evidence type="ECO:0000313" key="2">
    <source>
        <dbReference type="Proteomes" id="UP000033640"/>
    </source>
</evidence>
<dbReference type="OrthoDB" id="5103568at2"/>
<reference evidence="1 2" key="1">
    <citation type="submission" date="2015-02" db="EMBL/GenBank/DDBJ databases">
        <title>Draft genome sequences of ten Microbacterium spp. with emphasis on heavy metal contaminated environments.</title>
        <authorList>
            <person name="Corretto E."/>
        </authorList>
    </citation>
    <scope>NUCLEOTIDE SEQUENCE [LARGE SCALE GENOMIC DNA]</scope>
    <source>
        <strain evidence="1 2">BEL4b</strain>
    </source>
</reference>
<name>A0A0F0LG38_9MICO</name>
<gene>
    <name evidence="1" type="ORF">RS83_00897</name>
</gene>
<sequence>MLSTIDVIDAYLTGRDDADFTTVAGRDLESFGERVREFSTHHTPDIDQRNHPIYLGGWPSANFALLGGDMILTSLLYSGQVLVRDPIADWFSVEQYRVEHMMSARRGFHPPDEDAETRTRRTRAFLATVVPQLMRMRPLIEAGIVVPVPSEPLYFRERGRIDRLRRDIESHLAMDPVHYAARFNAEEIATEDNVRGYFPMAPGPDPAPQVRRALSHGVRYFAREFSLADNYGVTYTAPFAHERYLCQEGVSRLVGTSSRVVDAVLRSGLPVFHDLTPEVIRDVHDDDAFGEFRATLHQVYQGTPVEDPAAAAAYIRDQENALLQPLITQGERAASRGFLARLGASLSQNKFAIAAALATDVTVGTLGAATAIAVAGTFADDAIRSRRDEGPVRIWSSLVAHNQRVSDEVRGVQHAPAAPSVEDTPWGIPREPGMSISVTAGQLIWDADPRLLADTDEDARAQLGVYGPCRCGSGRKYRFCCAGVR</sequence>
<evidence type="ECO:0000313" key="1">
    <source>
        <dbReference type="EMBL" id="KJL30511.1"/>
    </source>
</evidence>
<dbReference type="AlphaFoldDB" id="A0A0F0LG38"/>
<organism evidence="1 2">
    <name type="scientific">Microbacterium oxydans</name>
    <dbReference type="NCBI Taxonomy" id="82380"/>
    <lineage>
        <taxon>Bacteria</taxon>
        <taxon>Bacillati</taxon>
        <taxon>Actinomycetota</taxon>
        <taxon>Actinomycetes</taxon>
        <taxon>Micrococcales</taxon>
        <taxon>Microbacteriaceae</taxon>
        <taxon>Microbacterium</taxon>
    </lineage>
</organism>
<dbReference type="EMBL" id="JYIW01000019">
    <property type="protein sequence ID" value="KJL30511.1"/>
    <property type="molecule type" value="Genomic_DNA"/>
</dbReference>